<dbReference type="EMBL" id="QTPM01000021">
    <property type="protein sequence ID" value="RQY90983.1"/>
    <property type="molecule type" value="Genomic_DNA"/>
</dbReference>
<protein>
    <submittedName>
        <fullName evidence="2">DNA-binding protein</fullName>
    </submittedName>
</protein>
<dbReference type="Proteomes" id="UP000281098">
    <property type="component" value="Unassembled WGS sequence"/>
</dbReference>
<name>A0A106FVY9_9BURK</name>
<dbReference type="GO" id="GO:0003677">
    <property type="term" value="F:DNA binding"/>
    <property type="evidence" value="ECO:0007669"/>
    <property type="project" value="UniProtKB-KW"/>
</dbReference>
<dbReference type="EMBL" id="LPHB01000007">
    <property type="protein sequence ID" value="KWA68012.1"/>
    <property type="molecule type" value="Genomic_DNA"/>
</dbReference>
<proteinExistence type="predicted"/>
<evidence type="ECO:0000313" key="5">
    <source>
        <dbReference type="Proteomes" id="UP000281098"/>
    </source>
</evidence>
<dbReference type="KEGG" id="bstg:WT74_27855"/>
<dbReference type="RefSeq" id="WP_059883879.1">
    <property type="nucleotide sequence ID" value="NZ_CABVPM010000116.1"/>
</dbReference>
<organism evidence="2">
    <name type="scientific">Burkholderia stagnalis</name>
    <dbReference type="NCBI Taxonomy" id="1503054"/>
    <lineage>
        <taxon>Bacteria</taxon>
        <taxon>Pseudomonadati</taxon>
        <taxon>Pseudomonadota</taxon>
        <taxon>Betaproteobacteria</taxon>
        <taxon>Burkholderiales</taxon>
        <taxon>Burkholderiaceae</taxon>
        <taxon>Burkholderia</taxon>
        <taxon>Burkholderia cepacia complex</taxon>
    </lineage>
</organism>
<gene>
    <name evidence="3" type="ORF">DF017_18010</name>
    <name evidence="1" type="ORF">F7R25_12640</name>
    <name evidence="2" type="ORF">WT44_02330</name>
</gene>
<evidence type="ECO:0000313" key="1">
    <source>
        <dbReference type="EMBL" id="KAB0638336.1"/>
    </source>
</evidence>
<reference evidence="1 6" key="3">
    <citation type="submission" date="2019-09" db="EMBL/GenBank/DDBJ databases">
        <title>Draft genome sequences of 48 bacterial type strains from the CCUG.</title>
        <authorList>
            <person name="Tunovic T."/>
            <person name="Pineiro-Iglesias B."/>
            <person name="Unosson C."/>
            <person name="Inganas E."/>
            <person name="Ohlen M."/>
            <person name="Cardew S."/>
            <person name="Jensie-Markopoulos S."/>
            <person name="Salva-Serra F."/>
            <person name="Jaen-Luchoro D."/>
            <person name="Karlsson R."/>
            <person name="Svensson-Stadler L."/>
            <person name="Chun J."/>
            <person name="Moore E."/>
        </authorList>
    </citation>
    <scope>NUCLEOTIDE SEQUENCE [LARGE SCALE GENOMIC DNA]</scope>
    <source>
        <strain evidence="1 6">CCUG 65686</strain>
    </source>
</reference>
<dbReference type="AlphaFoldDB" id="A0A106FVY9"/>
<keyword evidence="5" id="KW-1185">Reference proteome</keyword>
<evidence type="ECO:0000313" key="4">
    <source>
        <dbReference type="Proteomes" id="UP000068603"/>
    </source>
</evidence>
<dbReference type="Proteomes" id="UP000473470">
    <property type="component" value="Unassembled WGS sequence"/>
</dbReference>
<reference evidence="3 5" key="2">
    <citation type="submission" date="2018-08" db="EMBL/GenBank/DDBJ databases">
        <title>Comparative analysis of Burkholderia isolates from Puerto Rico.</title>
        <authorList>
            <person name="Hall C."/>
            <person name="Sahl J."/>
            <person name="Wagner D."/>
        </authorList>
    </citation>
    <scope>NUCLEOTIDE SEQUENCE [LARGE SCALE GENOMIC DNA]</scope>
    <source>
        <strain evidence="3 5">Bp8966</strain>
    </source>
</reference>
<comment type="caution">
    <text evidence="2">The sequence shown here is derived from an EMBL/GenBank/DDBJ whole genome shotgun (WGS) entry which is preliminary data.</text>
</comment>
<reference evidence="2 4" key="1">
    <citation type="submission" date="2015-11" db="EMBL/GenBank/DDBJ databases">
        <title>Expanding the genomic diversity of Burkholderia species for the development of highly accurate diagnostics.</title>
        <authorList>
            <person name="Sahl J."/>
            <person name="Keim P."/>
            <person name="Wagner D."/>
        </authorList>
    </citation>
    <scope>NUCLEOTIDE SEQUENCE [LARGE SCALE GENOMIC DNA]</scope>
    <source>
        <strain evidence="2 4">MSMB1960WGS</strain>
    </source>
</reference>
<dbReference type="EMBL" id="VZOK01000015">
    <property type="protein sequence ID" value="KAB0638336.1"/>
    <property type="molecule type" value="Genomic_DNA"/>
</dbReference>
<accession>A0A106FVY9</accession>
<sequence>MGALPNQSDAQFQAFMNRLLEQPEAAWSEKQRMEIHMAHMLSADMLQMAERMRAGHADLESGLVLLKYAKVLDYILSSLAARREIHPQTLRTIFRLANLKIHDAYPE</sequence>
<keyword evidence="2" id="KW-0238">DNA-binding</keyword>
<evidence type="ECO:0000313" key="6">
    <source>
        <dbReference type="Proteomes" id="UP000473470"/>
    </source>
</evidence>
<evidence type="ECO:0000313" key="3">
    <source>
        <dbReference type="EMBL" id="RQY90983.1"/>
    </source>
</evidence>
<evidence type="ECO:0000313" key="2">
    <source>
        <dbReference type="EMBL" id="KWA68012.1"/>
    </source>
</evidence>
<dbReference type="Proteomes" id="UP000068603">
    <property type="component" value="Unassembled WGS sequence"/>
</dbReference>